<sequence>MSLNDILTRVVGFFVNLILKPLAPVLDFIFTRMIIVATSPLATKRFYNLGVQIAEYATSDEHKDETFSAINKVVCAVPEYLNDCEAQDCLKKMGPSLVKLPRLVLADKENVLNEGCELTVFGIQYLDSFFTYLLGSAEGLVCVMKITCAIQNTGNTIVSLLTGKPTDATPGITLIKLFKNNIGWALVSHTLKLNADVRKDFIKMISNPCDTKLKDTIECFLRQSYLTAYDETINYDNTTTGGVPNEIPDQESDKDSYLKFYGDACVYSKFVEYVTELNAVSPNAGTVATFDRFMGGNPDLRYFAKC</sequence>
<protein>
    <submittedName>
        <fullName evidence="1">Uncharacterized protein</fullName>
    </submittedName>
</protein>
<keyword evidence="2" id="KW-1185">Reference proteome</keyword>
<dbReference type="EMBL" id="UPSH01000001">
    <property type="protein sequence ID" value="VBB18254.1"/>
    <property type="molecule type" value="Genomic_DNA"/>
</dbReference>
<name>A0A5K0U9V6_9VIRU</name>
<dbReference type="Proteomes" id="UP000594342">
    <property type="component" value="Unassembled WGS sequence"/>
</dbReference>
<gene>
    <name evidence="1" type="ORF">YASMINEVIRUS_717</name>
</gene>
<comment type="caution">
    <text evidence="1">The sequence shown here is derived from an EMBL/GenBank/DDBJ whole genome shotgun (WGS) entry which is preliminary data.</text>
</comment>
<proteinExistence type="predicted"/>
<evidence type="ECO:0000313" key="1">
    <source>
        <dbReference type="EMBL" id="VBB18254.1"/>
    </source>
</evidence>
<accession>A0A5K0U9V6</accession>
<organism evidence="1 2">
    <name type="scientific">Yasminevirus sp. GU-2018</name>
    <dbReference type="NCBI Taxonomy" id="2420051"/>
    <lineage>
        <taxon>Viruses</taxon>
        <taxon>Varidnaviria</taxon>
        <taxon>Bamfordvirae</taxon>
        <taxon>Nucleocytoviricota</taxon>
        <taxon>Megaviricetes</taxon>
        <taxon>Imitervirales</taxon>
        <taxon>Mimiviridae</taxon>
        <taxon>Klosneuvirinae</taxon>
        <taxon>Yasminevirus</taxon>
        <taxon>Yasminevirus saudimassiliense</taxon>
    </lineage>
</organism>
<evidence type="ECO:0000313" key="2">
    <source>
        <dbReference type="Proteomes" id="UP000594342"/>
    </source>
</evidence>
<reference evidence="1 2" key="1">
    <citation type="submission" date="2018-10" db="EMBL/GenBank/DDBJ databases">
        <authorList>
            <consortium name="IHU Genomes"/>
        </authorList>
    </citation>
    <scope>NUCLEOTIDE SEQUENCE [LARGE SCALE GENOMIC DNA]</scope>
    <source>
        <strain evidence="1 2">A1</strain>
    </source>
</reference>